<dbReference type="InterPro" id="IPR020846">
    <property type="entry name" value="MFS_dom"/>
</dbReference>
<feature type="transmembrane region" description="Helical" evidence="5">
    <location>
        <begin position="314"/>
        <end position="330"/>
    </location>
</feature>
<keyword evidence="3 5" id="KW-1133">Transmembrane helix</keyword>
<sequence length="473" mass="51862">MVISKFMKLPRNKWLGLIIVLAAPLLSIIDVFIINVAIPAIKIGVHANDAELQLVIAGYLLGYAGFLITGARAGDHYGKKHVFFWGMLGFTISSCLCAMAITPLQLNVMRFLQGTSASFMVPQAIAYIQILFTEPGERAKAYGLFGITLGVASVAGQILGGYLSDVHWIIQGWRLIFFINLPIGFITLVAAYYCLEETKTIKAGKFDYSGILILTLALFALIYPLIEGRQAGWPLWSILLILSSFLLFVYFYKNQEKKLKSANEPLVDMRLFKLKDFDIGLVAVFFHFMMHTSFLMISAIYIQNGLSISATDCGIYFIPAGTFFTISSSFAPRLTSRYGKKVLLVGLSIIFAALILQWIYLKPQGIRIIIPILLGTYGFGNGLVLPSLLNLTLMNVPVEYSGAAAGVYSTVQQTASALGISIIGGVFFYYKPSGWELAFIASVVSFIACLSLVALMLFLLPDTKKAISGASLE</sequence>
<feature type="transmembrane region" description="Helical" evidence="5">
    <location>
        <begin position="14"/>
        <end position="38"/>
    </location>
</feature>
<dbReference type="PANTHER" id="PTHR42718">
    <property type="entry name" value="MAJOR FACILITATOR SUPERFAMILY MULTIDRUG TRANSPORTER MFSC"/>
    <property type="match status" value="1"/>
</dbReference>
<evidence type="ECO:0000256" key="2">
    <source>
        <dbReference type="ARBA" id="ARBA00022692"/>
    </source>
</evidence>
<dbReference type="Gene3D" id="1.20.1250.20">
    <property type="entry name" value="MFS general substrate transporter like domains"/>
    <property type="match status" value="1"/>
</dbReference>
<dbReference type="PANTHER" id="PTHR42718:SF39">
    <property type="entry name" value="ACTINORHODIN TRANSPORTER-RELATED"/>
    <property type="match status" value="1"/>
</dbReference>
<evidence type="ECO:0000259" key="6">
    <source>
        <dbReference type="PROSITE" id="PS50850"/>
    </source>
</evidence>
<dbReference type="Gene3D" id="1.20.1720.10">
    <property type="entry name" value="Multidrug resistance protein D"/>
    <property type="match status" value="1"/>
</dbReference>
<dbReference type="InterPro" id="IPR036259">
    <property type="entry name" value="MFS_trans_sf"/>
</dbReference>
<dbReference type="GO" id="GO:0022857">
    <property type="term" value="F:transmembrane transporter activity"/>
    <property type="evidence" value="ECO:0007669"/>
    <property type="project" value="InterPro"/>
</dbReference>
<dbReference type="EMBL" id="CP032869">
    <property type="protein sequence ID" value="AYL94337.1"/>
    <property type="molecule type" value="Genomic_DNA"/>
</dbReference>
<dbReference type="PROSITE" id="PS50850">
    <property type="entry name" value="MFS"/>
    <property type="match status" value="1"/>
</dbReference>
<dbReference type="Proteomes" id="UP000270046">
    <property type="component" value="Chromosome"/>
</dbReference>
<dbReference type="InterPro" id="IPR011701">
    <property type="entry name" value="MFS"/>
</dbReference>
<keyword evidence="4 5" id="KW-0472">Membrane</keyword>
<feature type="transmembrane region" description="Helical" evidence="5">
    <location>
        <begin position="279"/>
        <end position="302"/>
    </location>
</feature>
<feature type="transmembrane region" description="Helical" evidence="5">
    <location>
        <begin position="437"/>
        <end position="460"/>
    </location>
</feature>
<comment type="subcellular location">
    <subcellularLocation>
        <location evidence="1">Membrane</location>
        <topology evidence="1">Multi-pass membrane protein</topology>
    </subcellularLocation>
</comment>
<feature type="transmembrane region" description="Helical" evidence="5">
    <location>
        <begin position="82"/>
        <end position="105"/>
    </location>
</feature>
<evidence type="ECO:0000313" key="8">
    <source>
        <dbReference type="Proteomes" id="UP000270046"/>
    </source>
</evidence>
<feature type="transmembrane region" description="Helical" evidence="5">
    <location>
        <begin position="144"/>
        <end position="163"/>
    </location>
</feature>
<evidence type="ECO:0000313" key="7">
    <source>
        <dbReference type="EMBL" id="AYL94337.1"/>
    </source>
</evidence>
<evidence type="ECO:0000256" key="3">
    <source>
        <dbReference type="ARBA" id="ARBA00022989"/>
    </source>
</evidence>
<feature type="domain" description="Major facilitator superfamily (MFS) profile" evidence="6">
    <location>
        <begin position="16"/>
        <end position="464"/>
    </location>
</feature>
<accession>A0A494VHT1</accession>
<feature type="transmembrane region" description="Helical" evidence="5">
    <location>
        <begin position="50"/>
        <end position="70"/>
    </location>
</feature>
<proteinExistence type="predicted"/>
<dbReference type="PRINTS" id="PR01035">
    <property type="entry name" value="TCRTETA"/>
</dbReference>
<feature type="transmembrane region" description="Helical" evidence="5">
    <location>
        <begin position="232"/>
        <end position="252"/>
    </location>
</feature>
<protein>
    <submittedName>
        <fullName evidence="7">MFS transporter</fullName>
    </submittedName>
</protein>
<evidence type="ECO:0000256" key="4">
    <source>
        <dbReference type="ARBA" id="ARBA00023136"/>
    </source>
</evidence>
<gene>
    <name evidence="7" type="ORF">HYN43_003065</name>
</gene>
<evidence type="ECO:0000256" key="5">
    <source>
        <dbReference type="SAM" id="Phobius"/>
    </source>
</evidence>
<feature type="transmembrane region" description="Helical" evidence="5">
    <location>
        <begin position="414"/>
        <end position="431"/>
    </location>
</feature>
<name>A0A494VHT1_9SPHI</name>
<dbReference type="Pfam" id="PF07690">
    <property type="entry name" value="MFS_1"/>
    <property type="match status" value="1"/>
</dbReference>
<dbReference type="CDD" id="cd17321">
    <property type="entry name" value="MFS_MMR_MDR_like"/>
    <property type="match status" value="1"/>
</dbReference>
<keyword evidence="2 5" id="KW-0812">Transmembrane</keyword>
<evidence type="ECO:0000256" key="1">
    <source>
        <dbReference type="ARBA" id="ARBA00004141"/>
    </source>
</evidence>
<dbReference type="GO" id="GO:0016020">
    <property type="term" value="C:membrane"/>
    <property type="evidence" value="ECO:0007669"/>
    <property type="project" value="UniProtKB-SubCell"/>
</dbReference>
<dbReference type="SUPFAM" id="SSF103473">
    <property type="entry name" value="MFS general substrate transporter"/>
    <property type="match status" value="1"/>
</dbReference>
<organism evidence="7 8">
    <name type="scientific">Mucilaginibacter celer</name>
    <dbReference type="NCBI Taxonomy" id="2305508"/>
    <lineage>
        <taxon>Bacteria</taxon>
        <taxon>Pseudomonadati</taxon>
        <taxon>Bacteroidota</taxon>
        <taxon>Sphingobacteriia</taxon>
        <taxon>Sphingobacteriales</taxon>
        <taxon>Sphingobacteriaceae</taxon>
        <taxon>Mucilaginibacter</taxon>
    </lineage>
</organism>
<keyword evidence="8" id="KW-1185">Reference proteome</keyword>
<feature type="transmembrane region" description="Helical" evidence="5">
    <location>
        <begin position="175"/>
        <end position="194"/>
    </location>
</feature>
<dbReference type="OrthoDB" id="783189at2"/>
<feature type="transmembrane region" description="Helical" evidence="5">
    <location>
        <begin position="342"/>
        <end position="360"/>
    </location>
</feature>
<dbReference type="KEGG" id="muh:HYN43_003065"/>
<dbReference type="InterPro" id="IPR001958">
    <property type="entry name" value="Tet-R_TetA/multi-R_MdtG-like"/>
</dbReference>
<reference evidence="7 8" key="1">
    <citation type="submission" date="2018-10" db="EMBL/GenBank/DDBJ databases">
        <title>Genome sequencing of Mucilaginibacter sp. HYN0043.</title>
        <authorList>
            <person name="Kim M."/>
            <person name="Yi H."/>
        </authorList>
    </citation>
    <scope>NUCLEOTIDE SEQUENCE [LARGE SCALE GENOMIC DNA]</scope>
    <source>
        <strain evidence="7 8">HYN0043</strain>
    </source>
</reference>
<feature type="transmembrane region" description="Helical" evidence="5">
    <location>
        <begin position="366"/>
        <end position="393"/>
    </location>
</feature>
<dbReference type="AlphaFoldDB" id="A0A494VHT1"/>
<feature type="transmembrane region" description="Helical" evidence="5">
    <location>
        <begin position="206"/>
        <end position="226"/>
    </location>
</feature>